<dbReference type="AlphaFoldDB" id="A0A376DAN6"/>
<gene>
    <name evidence="1" type="ORF">NCTC12121_01089</name>
</gene>
<accession>A0A376DAN6</accession>
<reference evidence="1 2" key="1">
    <citation type="submission" date="2018-06" db="EMBL/GenBank/DDBJ databases">
        <authorList>
            <consortium name="Pathogen Informatics"/>
            <person name="Doyle S."/>
        </authorList>
    </citation>
    <scope>NUCLEOTIDE SEQUENCE [LARGE SCALE GENOMIC DNA]</scope>
    <source>
        <strain evidence="1 2">NCTC12121</strain>
    </source>
</reference>
<name>A0A376DAN6_9GAMM</name>
<dbReference type="Proteomes" id="UP000255248">
    <property type="component" value="Unassembled WGS sequence"/>
</dbReference>
<evidence type="ECO:0000313" key="1">
    <source>
        <dbReference type="EMBL" id="STC86180.1"/>
    </source>
</evidence>
<evidence type="ECO:0000313" key="2">
    <source>
        <dbReference type="Proteomes" id="UP000255248"/>
    </source>
</evidence>
<organism evidence="1 2">
    <name type="scientific">Edwardsiella hoshinae</name>
    <dbReference type="NCBI Taxonomy" id="93378"/>
    <lineage>
        <taxon>Bacteria</taxon>
        <taxon>Pseudomonadati</taxon>
        <taxon>Pseudomonadota</taxon>
        <taxon>Gammaproteobacteria</taxon>
        <taxon>Enterobacterales</taxon>
        <taxon>Hafniaceae</taxon>
        <taxon>Edwardsiella</taxon>
    </lineage>
</organism>
<sequence>MLGIGAAIVRVCLVSVGNRMYKRLDGVDYGATGCCTDSQ</sequence>
<protein>
    <submittedName>
        <fullName evidence="1">Uncharacterized protein</fullName>
    </submittedName>
</protein>
<proteinExistence type="predicted"/>
<dbReference type="EMBL" id="UFXZ01000001">
    <property type="protein sequence ID" value="STC86180.1"/>
    <property type="molecule type" value="Genomic_DNA"/>
</dbReference>